<feature type="transmembrane region" description="Helical" evidence="8">
    <location>
        <begin position="102"/>
        <end position="121"/>
    </location>
</feature>
<reference evidence="9" key="1">
    <citation type="submission" date="2015-09" db="EMBL/GenBank/DDBJ databases">
        <title>Genome announcement of multiple Pseudomonas syringae strains.</title>
        <authorList>
            <person name="Thakur S."/>
            <person name="Wang P.W."/>
            <person name="Gong Y."/>
            <person name="Weir B.S."/>
            <person name="Guttman D.S."/>
        </authorList>
    </citation>
    <scope>NUCLEOTIDE SEQUENCE [LARGE SCALE GENOMIC DNA]</scope>
    <source>
        <strain evidence="9">ICMP3956</strain>
    </source>
</reference>
<feature type="transmembrane region" description="Helical" evidence="8">
    <location>
        <begin position="469"/>
        <end position="489"/>
    </location>
</feature>
<feature type="transmembrane region" description="Helical" evidence="8">
    <location>
        <begin position="541"/>
        <end position="559"/>
    </location>
</feature>
<dbReference type="PATRIC" id="fig|251707.3.peg.185"/>
<evidence type="ECO:0000256" key="5">
    <source>
        <dbReference type="ARBA" id="ARBA00022692"/>
    </source>
</evidence>
<keyword evidence="5 8" id="KW-0812">Transmembrane</keyword>
<dbReference type="NCBIfam" id="TIGR00842">
    <property type="entry name" value="bcct"/>
    <property type="match status" value="1"/>
</dbReference>
<accession>A0A0Q0DKZ0</accession>
<keyword evidence="7 8" id="KW-0472">Membrane</keyword>
<evidence type="ECO:0000256" key="3">
    <source>
        <dbReference type="ARBA" id="ARBA00022448"/>
    </source>
</evidence>
<proteinExistence type="inferred from homology"/>
<dbReference type="PANTHER" id="PTHR30047">
    <property type="entry name" value="HIGH-AFFINITY CHOLINE TRANSPORT PROTEIN-RELATED"/>
    <property type="match status" value="1"/>
</dbReference>
<keyword evidence="3" id="KW-0813">Transport</keyword>
<feature type="transmembrane region" description="Helical" evidence="8">
    <location>
        <begin position="414"/>
        <end position="437"/>
    </location>
</feature>
<sequence length="564" mass="60625">MLFIKEVLVDKKPENDVPEQTQNANIEGIPAPSGDANLIDTDYVIGQDNIKGQFSFSLDIHGKVFIISAATVVLFVVLTLALQTEVEPLFNAIRNWLTGHLAWLFMSVANVFVVLCLALIVSPLGKVRIGGREAKPDYTYVGWFSMLFAAGMGIGLMFYGVAEPMSHYSAAMDGVSVDAAGLRTDWAPLGGAQGDMKASADLAMAATIFHWGLHPWAIYAIVALSLALFSYNKGLPLSIRSIFYPLLGERVWGWPGHIIDILAVFATLFGLATSLGIGAEQAAAGIEYLFGIKSSNLSKVVLIVGITLIALWSVLAGLDKGVKLLSQVNMGLALLLLVFIIVVGPTVAIFTGFFHNLVNYVEYLPALSNPFGRTDTEFTQGWTAFYWAWWISWSPFVGMFIARVSRGRTVREFLISVLLVPTLVSVLWMTTFGGTAIDQATLQGVVSVKDAVLELKLFAMLGELPLKEITSFLGIVLVIVFFITSSDSGSLVIDTITAGGKVNAPVPQRVFWAVIEGVIAIALLLGGGLVALQAMAVSTGLPFAIVLMLGCISLVKGLLSEPRS</sequence>
<evidence type="ECO:0000256" key="4">
    <source>
        <dbReference type="ARBA" id="ARBA00022475"/>
    </source>
</evidence>
<evidence type="ECO:0000256" key="7">
    <source>
        <dbReference type="ARBA" id="ARBA00023136"/>
    </source>
</evidence>
<evidence type="ECO:0000313" key="9">
    <source>
        <dbReference type="EMBL" id="KPY40258.1"/>
    </source>
</evidence>
<comment type="subcellular location">
    <subcellularLocation>
        <location evidence="1">Cell membrane</location>
        <topology evidence="1">Multi-pass membrane protein</topology>
    </subcellularLocation>
</comment>
<keyword evidence="6 8" id="KW-1133">Transmembrane helix</keyword>
<dbReference type="PANTHER" id="PTHR30047:SF7">
    <property type="entry name" value="HIGH-AFFINITY CHOLINE TRANSPORT PROTEIN"/>
    <property type="match status" value="1"/>
</dbReference>
<dbReference type="GO" id="GO:0005886">
    <property type="term" value="C:plasma membrane"/>
    <property type="evidence" value="ECO:0007669"/>
    <property type="project" value="UniProtKB-SubCell"/>
</dbReference>
<feature type="transmembrane region" description="Helical" evidence="8">
    <location>
        <begin position="141"/>
        <end position="162"/>
    </location>
</feature>
<evidence type="ECO:0000256" key="8">
    <source>
        <dbReference type="SAM" id="Phobius"/>
    </source>
</evidence>
<dbReference type="GO" id="GO:0022857">
    <property type="term" value="F:transmembrane transporter activity"/>
    <property type="evidence" value="ECO:0007669"/>
    <property type="project" value="InterPro"/>
</dbReference>
<feature type="transmembrane region" description="Helical" evidence="8">
    <location>
        <begin position="252"/>
        <end position="277"/>
    </location>
</feature>
<name>A0A0Q0DKZ0_9PSED</name>
<keyword evidence="4" id="KW-1003">Cell membrane</keyword>
<feature type="transmembrane region" description="Helical" evidence="8">
    <location>
        <begin position="297"/>
        <end position="318"/>
    </location>
</feature>
<comment type="caution">
    <text evidence="9">The sequence shown here is derived from an EMBL/GenBank/DDBJ whole genome shotgun (WGS) entry which is preliminary data.</text>
</comment>
<dbReference type="EMBL" id="LJRC01000041">
    <property type="protein sequence ID" value="KPY40258.1"/>
    <property type="molecule type" value="Genomic_DNA"/>
</dbReference>
<dbReference type="Pfam" id="PF02028">
    <property type="entry name" value="BCCT"/>
    <property type="match status" value="1"/>
</dbReference>
<organism evidence="9">
    <name type="scientific">Pseudomonas syringae pv. primulae</name>
    <dbReference type="NCBI Taxonomy" id="251707"/>
    <lineage>
        <taxon>Bacteria</taxon>
        <taxon>Pseudomonadati</taxon>
        <taxon>Pseudomonadota</taxon>
        <taxon>Gammaproteobacteria</taxon>
        <taxon>Pseudomonadales</taxon>
        <taxon>Pseudomonadaceae</taxon>
        <taxon>Pseudomonas</taxon>
    </lineage>
</organism>
<evidence type="ECO:0000256" key="6">
    <source>
        <dbReference type="ARBA" id="ARBA00022989"/>
    </source>
</evidence>
<protein>
    <submittedName>
        <fullName evidence="9">Choline/carnitine/betaine transporter</fullName>
    </submittedName>
</protein>
<evidence type="ECO:0000256" key="2">
    <source>
        <dbReference type="ARBA" id="ARBA00005658"/>
    </source>
</evidence>
<feature type="transmembrane region" description="Helical" evidence="8">
    <location>
        <begin position="330"/>
        <end position="354"/>
    </location>
</feature>
<dbReference type="AlphaFoldDB" id="A0A0Q0DKZ0"/>
<feature type="transmembrane region" description="Helical" evidence="8">
    <location>
        <begin position="384"/>
        <end position="402"/>
    </location>
</feature>
<gene>
    <name evidence="9" type="ORF">ALO52_00146</name>
</gene>
<comment type="similarity">
    <text evidence="2">Belongs to the BCCT transporter (TC 2.A.15) family.</text>
</comment>
<feature type="transmembrane region" description="Helical" evidence="8">
    <location>
        <begin position="213"/>
        <end position="231"/>
    </location>
</feature>
<dbReference type="InterPro" id="IPR000060">
    <property type="entry name" value="BCCT_transptr"/>
</dbReference>
<feature type="transmembrane region" description="Helical" evidence="8">
    <location>
        <begin position="510"/>
        <end position="535"/>
    </location>
</feature>
<dbReference type="Proteomes" id="UP000050562">
    <property type="component" value="Unassembled WGS sequence"/>
</dbReference>
<evidence type="ECO:0000256" key="1">
    <source>
        <dbReference type="ARBA" id="ARBA00004651"/>
    </source>
</evidence>
<feature type="transmembrane region" description="Helical" evidence="8">
    <location>
        <begin position="64"/>
        <end position="82"/>
    </location>
</feature>